<reference evidence="6 7" key="1">
    <citation type="submission" date="2018-05" db="EMBL/GenBank/DDBJ databases">
        <title>Genomic Encyclopedia of Type Strains, Phase IV (KMG-IV): sequencing the most valuable type-strain genomes for metagenomic binning, comparative biology and taxonomic classification.</title>
        <authorList>
            <person name="Goeker M."/>
        </authorList>
    </citation>
    <scope>NUCLEOTIDE SEQUENCE [LARGE SCALE GENOMIC DNA]</scope>
    <source>
        <strain evidence="6 7">DSM 6462</strain>
    </source>
</reference>
<evidence type="ECO:0000256" key="5">
    <source>
        <dbReference type="ARBA" id="ARBA00023098"/>
    </source>
</evidence>
<accession>A0A2V3UAS6</accession>
<dbReference type="PIRSF" id="PIRSF003085">
    <property type="entry name" value="CMAS"/>
    <property type="match status" value="1"/>
</dbReference>
<dbReference type="AlphaFoldDB" id="A0A2V3UAS6"/>
<keyword evidence="2" id="KW-0489">Methyltransferase</keyword>
<dbReference type="GO" id="GO:0032259">
    <property type="term" value="P:methylation"/>
    <property type="evidence" value="ECO:0007669"/>
    <property type="project" value="UniProtKB-KW"/>
</dbReference>
<dbReference type="PANTHER" id="PTHR43667:SF1">
    <property type="entry name" value="CYCLOPROPANE-FATTY-ACYL-PHOSPHOLIPID SYNTHASE"/>
    <property type="match status" value="1"/>
</dbReference>
<proteinExistence type="inferred from homology"/>
<keyword evidence="5" id="KW-0443">Lipid metabolism</keyword>
<dbReference type="InterPro" id="IPR050723">
    <property type="entry name" value="CFA/CMAS"/>
</dbReference>
<evidence type="ECO:0000256" key="4">
    <source>
        <dbReference type="ARBA" id="ARBA00022691"/>
    </source>
</evidence>
<evidence type="ECO:0000313" key="6">
    <source>
        <dbReference type="EMBL" id="PXW61529.1"/>
    </source>
</evidence>
<evidence type="ECO:0000256" key="3">
    <source>
        <dbReference type="ARBA" id="ARBA00022679"/>
    </source>
</evidence>
<dbReference type="Proteomes" id="UP000248021">
    <property type="component" value="Unassembled WGS sequence"/>
</dbReference>
<dbReference type="GO" id="GO:0008168">
    <property type="term" value="F:methyltransferase activity"/>
    <property type="evidence" value="ECO:0007669"/>
    <property type="project" value="UniProtKB-KW"/>
</dbReference>
<dbReference type="GO" id="GO:0008610">
    <property type="term" value="P:lipid biosynthetic process"/>
    <property type="evidence" value="ECO:0007669"/>
    <property type="project" value="InterPro"/>
</dbReference>
<dbReference type="RefSeq" id="WP_110373840.1">
    <property type="nucleotide sequence ID" value="NZ_JAHBRY010000001.1"/>
</dbReference>
<gene>
    <name evidence="6" type="ORF">C7450_10345</name>
</gene>
<dbReference type="SUPFAM" id="SSF53335">
    <property type="entry name" value="S-adenosyl-L-methionine-dependent methyltransferases"/>
    <property type="match status" value="1"/>
</dbReference>
<dbReference type="CDD" id="cd02440">
    <property type="entry name" value="AdoMet_MTases"/>
    <property type="match status" value="1"/>
</dbReference>
<organism evidence="6 7">
    <name type="scientific">Chelatococcus asaccharovorans</name>
    <dbReference type="NCBI Taxonomy" id="28210"/>
    <lineage>
        <taxon>Bacteria</taxon>
        <taxon>Pseudomonadati</taxon>
        <taxon>Pseudomonadota</taxon>
        <taxon>Alphaproteobacteria</taxon>
        <taxon>Hyphomicrobiales</taxon>
        <taxon>Chelatococcaceae</taxon>
        <taxon>Chelatococcus</taxon>
    </lineage>
</organism>
<sequence length="403" mass="45663">MLLLSNLLTKFVRNGSLHLTDATGKRHVFGGKGPGPEVHVKLHDKALHTKLFLNPELHAGEAYMDGTLTFEQGSSVYDFLYLFSINRAGLGAHRSQKLLRGLWRALKRRQQANPAKVAAANARHHYDLSTDLYRLFLDEGLNYSCAFFEHPETDTLEEAQRNKLRRIAAKLKLEPGMRVAEIGSGWGSLAIELAKNGADVTAINVSPEQLRIARERAAEAGLSDRIAFRELDYRALEGHFDRVVSVGMMEHVGIGHFDDYFAKIAALLTEDGYAFVHCIGRMTPPGTTGPFIRKYIFPGGYVPALSEVFAATERVGMWIDDMEVLRLHYYYTIKHWRERFEARRSEAAALYDERFCRMWEFYLCAVELGFLNGSNMVFQLLLSGKRDAVPIVRDFMVETLRKA</sequence>
<dbReference type="InterPro" id="IPR029063">
    <property type="entry name" value="SAM-dependent_MTases_sf"/>
</dbReference>
<dbReference type="Gene3D" id="3.40.50.150">
    <property type="entry name" value="Vaccinia Virus protein VP39"/>
    <property type="match status" value="1"/>
</dbReference>
<name>A0A2V3UAS6_9HYPH</name>
<dbReference type="InterPro" id="IPR003333">
    <property type="entry name" value="CMAS"/>
</dbReference>
<protein>
    <submittedName>
        <fullName evidence="6">Cyclopropane-fatty-acyl-phospholipid synthase</fullName>
    </submittedName>
</protein>
<comment type="similarity">
    <text evidence="1">Belongs to the CFA/CMAS family.</text>
</comment>
<dbReference type="PANTHER" id="PTHR43667">
    <property type="entry name" value="CYCLOPROPANE-FATTY-ACYL-PHOSPHOLIPID SYNTHASE"/>
    <property type="match status" value="1"/>
</dbReference>
<keyword evidence="7" id="KW-1185">Reference proteome</keyword>
<dbReference type="Pfam" id="PF02353">
    <property type="entry name" value="CMAS"/>
    <property type="match status" value="1"/>
</dbReference>
<keyword evidence="3" id="KW-0808">Transferase</keyword>
<comment type="caution">
    <text evidence="6">The sequence shown here is derived from an EMBL/GenBank/DDBJ whole genome shotgun (WGS) entry which is preliminary data.</text>
</comment>
<dbReference type="OrthoDB" id="9782855at2"/>
<evidence type="ECO:0000313" key="7">
    <source>
        <dbReference type="Proteomes" id="UP000248021"/>
    </source>
</evidence>
<keyword evidence="4" id="KW-0949">S-adenosyl-L-methionine</keyword>
<evidence type="ECO:0000256" key="2">
    <source>
        <dbReference type="ARBA" id="ARBA00022603"/>
    </source>
</evidence>
<evidence type="ECO:0000256" key="1">
    <source>
        <dbReference type="ARBA" id="ARBA00010815"/>
    </source>
</evidence>
<dbReference type="EMBL" id="QJJK01000003">
    <property type="protein sequence ID" value="PXW61529.1"/>
    <property type="molecule type" value="Genomic_DNA"/>
</dbReference>